<proteinExistence type="predicted"/>
<accession>A0AAE1E5V5</accession>
<organism evidence="1 2">
    <name type="scientific">Elysia crispata</name>
    <name type="common">lettuce slug</name>
    <dbReference type="NCBI Taxonomy" id="231223"/>
    <lineage>
        <taxon>Eukaryota</taxon>
        <taxon>Metazoa</taxon>
        <taxon>Spiralia</taxon>
        <taxon>Lophotrochozoa</taxon>
        <taxon>Mollusca</taxon>
        <taxon>Gastropoda</taxon>
        <taxon>Heterobranchia</taxon>
        <taxon>Euthyneura</taxon>
        <taxon>Panpulmonata</taxon>
        <taxon>Sacoglossa</taxon>
        <taxon>Placobranchoidea</taxon>
        <taxon>Plakobranchidae</taxon>
        <taxon>Elysia</taxon>
    </lineage>
</organism>
<evidence type="ECO:0000313" key="1">
    <source>
        <dbReference type="EMBL" id="KAK3793993.1"/>
    </source>
</evidence>
<dbReference type="EMBL" id="JAWDGP010001156">
    <property type="protein sequence ID" value="KAK3793993.1"/>
    <property type="molecule type" value="Genomic_DNA"/>
</dbReference>
<name>A0AAE1E5V5_9GAST</name>
<dbReference type="AlphaFoldDB" id="A0AAE1E5V5"/>
<evidence type="ECO:0000313" key="2">
    <source>
        <dbReference type="Proteomes" id="UP001283361"/>
    </source>
</evidence>
<protein>
    <submittedName>
        <fullName evidence="1">Uncharacterized protein</fullName>
    </submittedName>
</protein>
<reference evidence="1" key="1">
    <citation type="journal article" date="2023" name="G3 (Bethesda)">
        <title>A reference genome for the long-term kleptoplast-retaining sea slug Elysia crispata morphotype clarki.</title>
        <authorList>
            <person name="Eastman K.E."/>
            <person name="Pendleton A.L."/>
            <person name="Shaikh M.A."/>
            <person name="Suttiyut T."/>
            <person name="Ogas R."/>
            <person name="Tomko P."/>
            <person name="Gavelis G."/>
            <person name="Widhalm J.R."/>
            <person name="Wisecaver J.H."/>
        </authorList>
    </citation>
    <scope>NUCLEOTIDE SEQUENCE</scope>
    <source>
        <strain evidence="1">ECLA1</strain>
    </source>
</reference>
<gene>
    <name evidence="1" type="ORF">RRG08_028427</name>
</gene>
<keyword evidence="2" id="KW-1185">Reference proteome</keyword>
<dbReference type="Proteomes" id="UP001283361">
    <property type="component" value="Unassembled WGS sequence"/>
</dbReference>
<sequence length="81" mass="8637">MGAPRGVCKIPGPVMVKTITAHSLLYVVAVRGKSSVSDTAQGCEKKTFVPLCVPLVLAWKLDIVTLIGAIYPNHQSLVYSV</sequence>
<comment type="caution">
    <text evidence="1">The sequence shown here is derived from an EMBL/GenBank/DDBJ whole genome shotgun (WGS) entry which is preliminary data.</text>
</comment>